<organism evidence="2 3">
    <name type="scientific">Pelagicoccus albus</name>
    <dbReference type="NCBI Taxonomy" id="415222"/>
    <lineage>
        <taxon>Bacteria</taxon>
        <taxon>Pseudomonadati</taxon>
        <taxon>Verrucomicrobiota</taxon>
        <taxon>Opitutia</taxon>
        <taxon>Puniceicoccales</taxon>
        <taxon>Pelagicoccaceae</taxon>
        <taxon>Pelagicoccus</taxon>
    </lineage>
</organism>
<keyword evidence="1" id="KW-0472">Membrane</keyword>
<feature type="transmembrane region" description="Helical" evidence="1">
    <location>
        <begin position="90"/>
        <end position="109"/>
    </location>
</feature>
<gene>
    <name evidence="2" type="ORF">H5P27_09730</name>
</gene>
<dbReference type="Proteomes" id="UP000526501">
    <property type="component" value="Unassembled WGS sequence"/>
</dbReference>
<sequence length="142" mass="16081">MSKIEQFLLNPIPFPKNENGQLGFLCFLAIFPTLLVSAFIPELLIVCMVLLGLTFLLFAPYFLIILTTFFIPIIVAATTEGMEKWIDENLNYTVFTFLCILIGVGLMLWKVPKMKVAKSLSRTNEKKVQPVSPYNSSQSLRD</sequence>
<comment type="caution">
    <text evidence="2">The sequence shown here is derived from an EMBL/GenBank/DDBJ whole genome shotgun (WGS) entry which is preliminary data.</text>
</comment>
<evidence type="ECO:0000256" key="1">
    <source>
        <dbReference type="SAM" id="Phobius"/>
    </source>
</evidence>
<proteinExistence type="predicted"/>
<keyword evidence="3" id="KW-1185">Reference proteome</keyword>
<dbReference type="RefSeq" id="WP_185660213.1">
    <property type="nucleotide sequence ID" value="NZ_CAWPOO010000011.1"/>
</dbReference>
<keyword evidence="1" id="KW-1133">Transmembrane helix</keyword>
<evidence type="ECO:0000313" key="3">
    <source>
        <dbReference type="Proteomes" id="UP000526501"/>
    </source>
</evidence>
<name>A0A7X1B8G2_9BACT</name>
<feature type="transmembrane region" description="Helical" evidence="1">
    <location>
        <begin position="47"/>
        <end position="78"/>
    </location>
</feature>
<accession>A0A7X1B8G2</accession>
<reference evidence="2 3" key="1">
    <citation type="submission" date="2020-07" db="EMBL/GenBank/DDBJ databases">
        <authorList>
            <person name="Feng X."/>
        </authorList>
    </citation>
    <scope>NUCLEOTIDE SEQUENCE [LARGE SCALE GENOMIC DNA]</scope>
    <source>
        <strain evidence="2 3">JCM23202</strain>
    </source>
</reference>
<protein>
    <submittedName>
        <fullName evidence="2">Uncharacterized protein</fullName>
    </submittedName>
</protein>
<keyword evidence="1" id="KW-0812">Transmembrane</keyword>
<dbReference type="AlphaFoldDB" id="A0A7X1B8G2"/>
<evidence type="ECO:0000313" key="2">
    <source>
        <dbReference type="EMBL" id="MBC2606328.1"/>
    </source>
</evidence>
<dbReference type="EMBL" id="JACHVC010000011">
    <property type="protein sequence ID" value="MBC2606328.1"/>
    <property type="molecule type" value="Genomic_DNA"/>
</dbReference>
<feature type="transmembrane region" description="Helical" evidence="1">
    <location>
        <begin position="20"/>
        <end position="40"/>
    </location>
</feature>